<dbReference type="EMBL" id="CP001324">
    <property type="protein sequence ID" value="ACO62331.1"/>
    <property type="molecule type" value="Genomic_DNA"/>
</dbReference>
<gene>
    <name evidence="2" type="ORF">MICPUN_57217</name>
</gene>
<dbReference type="KEGG" id="mis:MICPUN_57217"/>
<dbReference type="GeneID" id="8242262"/>
<evidence type="ECO:0000313" key="3">
    <source>
        <dbReference type="Proteomes" id="UP000002009"/>
    </source>
</evidence>
<dbReference type="AlphaFoldDB" id="C1E2F2"/>
<dbReference type="InParanoid" id="C1E2F2"/>
<accession>C1E2F2</accession>
<evidence type="ECO:0000313" key="2">
    <source>
        <dbReference type="EMBL" id="ACO62331.1"/>
    </source>
</evidence>
<evidence type="ECO:0000256" key="1">
    <source>
        <dbReference type="SAM" id="Phobius"/>
    </source>
</evidence>
<keyword evidence="1" id="KW-0812">Transmembrane</keyword>
<keyword evidence="1" id="KW-0472">Membrane</keyword>
<feature type="transmembrane region" description="Helical" evidence="1">
    <location>
        <begin position="12"/>
        <end position="33"/>
    </location>
</feature>
<dbReference type="Proteomes" id="UP000002009">
    <property type="component" value="Chromosome 3"/>
</dbReference>
<dbReference type="RefSeq" id="XP_002501073.1">
    <property type="nucleotide sequence ID" value="XM_002501027.1"/>
</dbReference>
<reference evidence="2 3" key="1">
    <citation type="journal article" date="2009" name="Science">
        <title>Green evolution and dynamic adaptations revealed by genomes of the marine picoeukaryotes Micromonas.</title>
        <authorList>
            <person name="Worden A.Z."/>
            <person name="Lee J.H."/>
            <person name="Mock T."/>
            <person name="Rouze P."/>
            <person name="Simmons M.P."/>
            <person name="Aerts A.L."/>
            <person name="Allen A.E."/>
            <person name="Cuvelier M.L."/>
            <person name="Derelle E."/>
            <person name="Everett M.V."/>
            <person name="Foulon E."/>
            <person name="Grimwood J."/>
            <person name="Gundlach H."/>
            <person name="Henrissat B."/>
            <person name="Napoli C."/>
            <person name="McDonald S.M."/>
            <person name="Parker M.S."/>
            <person name="Rombauts S."/>
            <person name="Salamov A."/>
            <person name="Von Dassow P."/>
            <person name="Badger J.H."/>
            <person name="Coutinho P.M."/>
            <person name="Demir E."/>
            <person name="Dubchak I."/>
            <person name="Gentemann C."/>
            <person name="Eikrem W."/>
            <person name="Gready J.E."/>
            <person name="John U."/>
            <person name="Lanier W."/>
            <person name="Lindquist E.A."/>
            <person name="Lucas S."/>
            <person name="Mayer K.F."/>
            <person name="Moreau H."/>
            <person name="Not F."/>
            <person name="Otillar R."/>
            <person name="Panaud O."/>
            <person name="Pangilinan J."/>
            <person name="Paulsen I."/>
            <person name="Piegu B."/>
            <person name="Poliakov A."/>
            <person name="Robbens S."/>
            <person name="Schmutz J."/>
            <person name="Toulza E."/>
            <person name="Wyss T."/>
            <person name="Zelensky A."/>
            <person name="Zhou K."/>
            <person name="Armbrust E.V."/>
            <person name="Bhattacharya D."/>
            <person name="Goodenough U.W."/>
            <person name="Van de Peer Y."/>
            <person name="Grigoriev I.V."/>
        </authorList>
    </citation>
    <scope>NUCLEOTIDE SEQUENCE [LARGE SCALE GENOMIC DNA]</scope>
    <source>
        <strain evidence="3">RCC299 / NOUM17</strain>
    </source>
</reference>
<proteinExistence type="predicted"/>
<name>C1E2F2_MICCC</name>
<protein>
    <submittedName>
        <fullName evidence="2">Uncharacterized protein</fullName>
    </submittedName>
</protein>
<keyword evidence="1" id="KW-1133">Transmembrane helix</keyword>
<organism evidence="2 3">
    <name type="scientific">Micromonas commoda (strain RCC299 / NOUM17 / CCMP2709)</name>
    <name type="common">Picoplanktonic green alga</name>
    <dbReference type="NCBI Taxonomy" id="296587"/>
    <lineage>
        <taxon>Eukaryota</taxon>
        <taxon>Viridiplantae</taxon>
        <taxon>Chlorophyta</taxon>
        <taxon>Mamiellophyceae</taxon>
        <taxon>Mamiellales</taxon>
        <taxon>Mamiellaceae</taxon>
        <taxon>Micromonas</taxon>
    </lineage>
</organism>
<keyword evidence="3" id="KW-1185">Reference proteome</keyword>
<sequence>MAHVLLLVRRSDLSLLILLVSNFLVFIISLDILDVVVSPDVFPGCRGCGRLRGLLRGFFLAFAAAAPSEQLRPQLRQEGLLLVAELLGCGDR</sequence>